<reference evidence="10 11" key="1">
    <citation type="journal article" date="1979" name="Int. J. Syst. Evol. Microbiol.">
        <title>Bacillus globisporus subsp. marinus subsp. nov.</title>
        <authorList>
            <person name="Liu H."/>
        </authorList>
    </citation>
    <scope>NUCLEOTIDE SEQUENCE [LARGE SCALE GENOMIC DNA]</scope>
    <source>
        <strain evidence="10 11">DSM 1297</strain>
    </source>
</reference>
<comment type="similarity">
    <text evidence="2 6">Belongs to the glycosyl hydrolase 3 family.</text>
</comment>
<keyword evidence="11" id="KW-1185">Reference proteome</keyword>
<protein>
    <recommendedName>
        <fullName evidence="3">beta-N-acetylhexosaminidase</fullName>
        <ecNumber evidence="3">3.2.1.52</ecNumber>
    </recommendedName>
</protein>
<evidence type="ECO:0000259" key="8">
    <source>
        <dbReference type="Pfam" id="PF00933"/>
    </source>
</evidence>
<evidence type="ECO:0000256" key="3">
    <source>
        <dbReference type="ARBA" id="ARBA00012663"/>
    </source>
</evidence>
<evidence type="ECO:0000313" key="10">
    <source>
        <dbReference type="EMBL" id="MEW9501814.1"/>
    </source>
</evidence>
<dbReference type="InterPro" id="IPR001764">
    <property type="entry name" value="Glyco_hydro_3_N"/>
</dbReference>
<dbReference type="InterPro" id="IPR036962">
    <property type="entry name" value="Glyco_hydro_3_N_sf"/>
</dbReference>
<evidence type="ECO:0000256" key="6">
    <source>
        <dbReference type="RuleBase" id="RU361161"/>
    </source>
</evidence>
<dbReference type="RefSeq" id="WP_367779355.1">
    <property type="nucleotide sequence ID" value="NZ_JBFMIA010000005.1"/>
</dbReference>
<keyword evidence="5 6" id="KW-0326">Glycosidase</keyword>
<keyword evidence="7" id="KW-1133">Transmembrane helix</keyword>
<keyword evidence="7" id="KW-0472">Membrane</keyword>
<sequence length="600" mass="65874">MSKRKRKLEEGPFLKQHNWISMVSLILVVVLIFSIYDSARGGNSIETGWKDGDVKSYIQHMTLEEKIGQLFIVHVYGKTPTDPDYEETNLNSNRGVKNFEEMIEKYHIGGVIYFNWTDNISSPLDATLVNELSNGIQEIAMNKRIPIPLLISTDQEGGIVARVTEPATVFPGNMALGATRSQEYAKNSAKIMGMELKSLGINTNFAPVIDVNVNPKNPVIGVRSFGEDPNLVSDKGINQMEGYQSENVITTVKHFPGHGDTDVDSHYGLPIIEQDLERLHEVELKPFKAAIDAGVDAIMPGHIVVPALDDSDLPATFSRVILTDLLRGELGFSGLIVTDSLDMAGANVFPPERVAVETFKAGADVLLNPPDVDLAYNAMLEAVRNGEISENRVDQSVSRILEIKMEKGLFQNPYTDPDNISLIGNEEHLRQANEMTNDSITLVKNDNHILPFEKNASLLVTGPSSGRTDLLADLLNEKTVKADSYATDLSPTTEQINIAASRAKDADAVIVTTYTANTNSDQQKLVHSLRETGKPIIVTAVRNPYDIAVFPEIDAYVTTYGDQDISIHSLANVLTGEVNPKGKLPVTIQGLYEYGHGLSY</sequence>
<dbReference type="PANTHER" id="PTHR30480:SF13">
    <property type="entry name" value="BETA-HEXOSAMINIDASE"/>
    <property type="match status" value="1"/>
</dbReference>
<dbReference type="SUPFAM" id="SSF51445">
    <property type="entry name" value="(Trans)glycosidases"/>
    <property type="match status" value="1"/>
</dbReference>
<evidence type="ECO:0000256" key="4">
    <source>
        <dbReference type="ARBA" id="ARBA00022801"/>
    </source>
</evidence>
<organism evidence="10 11">
    <name type="scientific">Jeotgalibacillus marinus</name>
    <dbReference type="NCBI Taxonomy" id="86667"/>
    <lineage>
        <taxon>Bacteria</taxon>
        <taxon>Bacillati</taxon>
        <taxon>Bacillota</taxon>
        <taxon>Bacilli</taxon>
        <taxon>Bacillales</taxon>
        <taxon>Caryophanaceae</taxon>
        <taxon>Jeotgalibacillus</taxon>
    </lineage>
</organism>
<dbReference type="Pfam" id="PF00933">
    <property type="entry name" value="Glyco_hydro_3"/>
    <property type="match status" value="1"/>
</dbReference>
<feature type="domain" description="Glycoside hydrolase family 3 N-terminal" evidence="8">
    <location>
        <begin position="62"/>
        <end position="402"/>
    </location>
</feature>
<evidence type="ECO:0000259" key="9">
    <source>
        <dbReference type="Pfam" id="PF01915"/>
    </source>
</evidence>
<feature type="domain" description="Glycoside hydrolase family 3 C-terminal" evidence="9">
    <location>
        <begin position="440"/>
        <end position="589"/>
    </location>
</feature>
<dbReference type="InterPro" id="IPR036881">
    <property type="entry name" value="Glyco_hydro_3_C_sf"/>
</dbReference>
<gene>
    <name evidence="10" type="ORF">AB1471_08360</name>
</gene>
<dbReference type="PANTHER" id="PTHR30480">
    <property type="entry name" value="BETA-HEXOSAMINIDASE-RELATED"/>
    <property type="match status" value="1"/>
</dbReference>
<dbReference type="InterPro" id="IPR019800">
    <property type="entry name" value="Glyco_hydro_3_AS"/>
</dbReference>
<dbReference type="Proteomes" id="UP001556040">
    <property type="component" value="Unassembled WGS sequence"/>
</dbReference>
<proteinExistence type="inferred from homology"/>
<feature type="transmembrane region" description="Helical" evidence="7">
    <location>
        <begin position="20"/>
        <end position="36"/>
    </location>
</feature>
<dbReference type="InterPro" id="IPR017853">
    <property type="entry name" value="GH"/>
</dbReference>
<keyword evidence="4 6" id="KW-0378">Hydrolase</keyword>
<evidence type="ECO:0000256" key="7">
    <source>
        <dbReference type="SAM" id="Phobius"/>
    </source>
</evidence>
<accession>A0ABV3Q4H6</accession>
<dbReference type="SUPFAM" id="SSF52279">
    <property type="entry name" value="Beta-D-glucan exohydrolase, C-terminal domain"/>
    <property type="match status" value="1"/>
</dbReference>
<dbReference type="Gene3D" id="3.40.50.1700">
    <property type="entry name" value="Glycoside hydrolase family 3 C-terminal domain"/>
    <property type="match status" value="1"/>
</dbReference>
<keyword evidence="7" id="KW-0812">Transmembrane</keyword>
<evidence type="ECO:0000256" key="1">
    <source>
        <dbReference type="ARBA" id="ARBA00001231"/>
    </source>
</evidence>
<dbReference type="PROSITE" id="PS00775">
    <property type="entry name" value="GLYCOSYL_HYDROL_F3"/>
    <property type="match status" value="1"/>
</dbReference>
<dbReference type="PRINTS" id="PR00133">
    <property type="entry name" value="GLHYDRLASE3"/>
</dbReference>
<dbReference type="Pfam" id="PF01915">
    <property type="entry name" value="Glyco_hydro_3_C"/>
    <property type="match status" value="1"/>
</dbReference>
<comment type="caution">
    <text evidence="10">The sequence shown here is derived from an EMBL/GenBank/DDBJ whole genome shotgun (WGS) entry which is preliminary data.</text>
</comment>
<dbReference type="InterPro" id="IPR002772">
    <property type="entry name" value="Glyco_hydro_3_C"/>
</dbReference>
<name>A0ABV3Q4H6_9BACL</name>
<comment type="catalytic activity">
    <reaction evidence="1">
        <text>Hydrolysis of terminal non-reducing N-acetyl-D-hexosamine residues in N-acetyl-beta-D-hexosaminides.</text>
        <dbReference type="EC" id="3.2.1.52"/>
    </reaction>
</comment>
<dbReference type="EMBL" id="JBFMIA010000005">
    <property type="protein sequence ID" value="MEW9501814.1"/>
    <property type="molecule type" value="Genomic_DNA"/>
</dbReference>
<dbReference type="Gene3D" id="3.20.20.300">
    <property type="entry name" value="Glycoside hydrolase, family 3, N-terminal domain"/>
    <property type="match status" value="1"/>
</dbReference>
<evidence type="ECO:0000256" key="2">
    <source>
        <dbReference type="ARBA" id="ARBA00005336"/>
    </source>
</evidence>
<dbReference type="EC" id="3.2.1.52" evidence="3"/>
<dbReference type="InterPro" id="IPR050226">
    <property type="entry name" value="NagZ_Beta-hexosaminidase"/>
</dbReference>
<evidence type="ECO:0000256" key="5">
    <source>
        <dbReference type="ARBA" id="ARBA00023295"/>
    </source>
</evidence>
<evidence type="ECO:0000313" key="11">
    <source>
        <dbReference type="Proteomes" id="UP001556040"/>
    </source>
</evidence>
<dbReference type="GO" id="GO:0016787">
    <property type="term" value="F:hydrolase activity"/>
    <property type="evidence" value="ECO:0007669"/>
    <property type="project" value="UniProtKB-KW"/>
</dbReference>